<protein>
    <recommendedName>
        <fullName evidence="3">YneQ</fullName>
    </recommendedName>
</protein>
<dbReference type="RefSeq" id="WP_307338472.1">
    <property type="nucleotide sequence ID" value="NZ_JAUSUD010000004.1"/>
</dbReference>
<evidence type="ECO:0000313" key="2">
    <source>
        <dbReference type="Proteomes" id="UP001234495"/>
    </source>
</evidence>
<gene>
    <name evidence="1" type="ORF">J2S19_001187</name>
</gene>
<keyword evidence="2" id="KW-1185">Reference proteome</keyword>
<evidence type="ECO:0008006" key="3">
    <source>
        <dbReference type="Google" id="ProtNLM"/>
    </source>
</evidence>
<comment type="caution">
    <text evidence="1">The sequence shown here is derived from an EMBL/GenBank/DDBJ whole genome shotgun (WGS) entry which is preliminary data.</text>
</comment>
<sequence length="103" mass="12192">MAFGVTRDELNNWKSDVIKGEIAFLTHFWYDERFPNSNSVTKVGCSDINKLIEWGRQYGLKPEWIHKYGQFPHFDLLGSVQLDILKKCGRYDHIVRFRLLEQS</sequence>
<organism evidence="1 2">
    <name type="scientific">Metabacillus malikii</name>
    <dbReference type="NCBI Taxonomy" id="1504265"/>
    <lineage>
        <taxon>Bacteria</taxon>
        <taxon>Bacillati</taxon>
        <taxon>Bacillota</taxon>
        <taxon>Bacilli</taxon>
        <taxon>Bacillales</taxon>
        <taxon>Bacillaceae</taxon>
        <taxon>Metabacillus</taxon>
    </lineage>
</organism>
<name>A0ABT9ZD44_9BACI</name>
<dbReference type="EMBL" id="JAUSUD010000004">
    <property type="protein sequence ID" value="MDQ0229935.1"/>
    <property type="molecule type" value="Genomic_DNA"/>
</dbReference>
<evidence type="ECO:0000313" key="1">
    <source>
        <dbReference type="EMBL" id="MDQ0229935.1"/>
    </source>
</evidence>
<accession>A0ABT9ZD44</accession>
<dbReference type="Proteomes" id="UP001234495">
    <property type="component" value="Unassembled WGS sequence"/>
</dbReference>
<reference evidence="1 2" key="1">
    <citation type="submission" date="2023-07" db="EMBL/GenBank/DDBJ databases">
        <title>Genomic Encyclopedia of Type Strains, Phase IV (KMG-IV): sequencing the most valuable type-strain genomes for metagenomic binning, comparative biology and taxonomic classification.</title>
        <authorList>
            <person name="Goeker M."/>
        </authorList>
    </citation>
    <scope>NUCLEOTIDE SEQUENCE [LARGE SCALE GENOMIC DNA]</scope>
    <source>
        <strain evidence="1 2">DSM 29005</strain>
    </source>
</reference>
<proteinExistence type="predicted"/>